<dbReference type="Proteomes" id="UP000437862">
    <property type="component" value="Chromosome"/>
</dbReference>
<evidence type="ECO:0000256" key="3">
    <source>
        <dbReference type="ARBA" id="ARBA00022448"/>
    </source>
</evidence>
<protein>
    <submittedName>
        <fullName evidence="15">TonB-dependent siderophore receptor</fullName>
    </submittedName>
</protein>
<dbReference type="Gene3D" id="2.170.130.10">
    <property type="entry name" value="TonB-dependent receptor, plug domain"/>
    <property type="match status" value="1"/>
</dbReference>
<feature type="domain" description="TonB-dependent receptor-like beta-barrel" evidence="13">
    <location>
        <begin position="285"/>
        <end position="687"/>
    </location>
</feature>
<accession>A0ABX6FWN0</accession>
<keyword evidence="5 10" id="KW-0812">Transmembrane</keyword>
<organism evidence="15 16">
    <name type="scientific">Pseudoduganella flava</name>
    <dbReference type="NCBI Taxonomy" id="871742"/>
    <lineage>
        <taxon>Bacteria</taxon>
        <taxon>Pseudomonadati</taxon>
        <taxon>Pseudomonadota</taxon>
        <taxon>Betaproteobacteria</taxon>
        <taxon>Burkholderiales</taxon>
        <taxon>Oxalobacteraceae</taxon>
        <taxon>Telluria group</taxon>
        <taxon>Pseudoduganella</taxon>
    </lineage>
</organism>
<keyword evidence="4 10" id="KW-1134">Transmembrane beta strand</keyword>
<keyword evidence="9 10" id="KW-0998">Cell outer membrane</keyword>
<dbReference type="CDD" id="cd01347">
    <property type="entry name" value="ligand_gated_channel"/>
    <property type="match status" value="1"/>
</dbReference>
<evidence type="ECO:0000256" key="5">
    <source>
        <dbReference type="ARBA" id="ARBA00022692"/>
    </source>
</evidence>
<evidence type="ECO:0000313" key="15">
    <source>
        <dbReference type="EMBL" id="QGZ41269.1"/>
    </source>
</evidence>
<comment type="subcellular location">
    <subcellularLocation>
        <location evidence="1 10">Cell outer membrane</location>
        <topology evidence="1 10">Multi-pass membrane protein</topology>
    </subcellularLocation>
</comment>
<dbReference type="PANTHER" id="PTHR32552:SF74">
    <property type="entry name" value="HYDROXAMATE SIDEROPHORE RECEPTOR FHUE"/>
    <property type="match status" value="1"/>
</dbReference>
<name>A0ABX6FWN0_9BURK</name>
<dbReference type="NCBIfam" id="TIGR01783">
    <property type="entry name" value="TonB-siderophor"/>
    <property type="match status" value="1"/>
</dbReference>
<keyword evidence="12" id="KW-0732">Signal</keyword>
<dbReference type="PANTHER" id="PTHR32552">
    <property type="entry name" value="FERRICHROME IRON RECEPTOR-RELATED"/>
    <property type="match status" value="1"/>
</dbReference>
<dbReference type="EMBL" id="CP046904">
    <property type="protein sequence ID" value="QGZ41269.1"/>
    <property type="molecule type" value="Genomic_DNA"/>
</dbReference>
<keyword evidence="6 11" id="KW-0798">TonB box</keyword>
<evidence type="ECO:0000256" key="8">
    <source>
        <dbReference type="ARBA" id="ARBA00023170"/>
    </source>
</evidence>
<evidence type="ECO:0000256" key="12">
    <source>
        <dbReference type="SAM" id="SignalP"/>
    </source>
</evidence>
<evidence type="ECO:0000259" key="14">
    <source>
        <dbReference type="Pfam" id="PF07715"/>
    </source>
</evidence>
<dbReference type="SUPFAM" id="SSF56935">
    <property type="entry name" value="Porins"/>
    <property type="match status" value="1"/>
</dbReference>
<dbReference type="InterPro" id="IPR010105">
    <property type="entry name" value="TonB_sidphr_rcpt"/>
</dbReference>
<evidence type="ECO:0000256" key="2">
    <source>
        <dbReference type="ARBA" id="ARBA00009810"/>
    </source>
</evidence>
<dbReference type="Gene3D" id="2.40.170.20">
    <property type="entry name" value="TonB-dependent receptor, beta-barrel domain"/>
    <property type="match status" value="1"/>
</dbReference>
<evidence type="ECO:0000256" key="4">
    <source>
        <dbReference type="ARBA" id="ARBA00022452"/>
    </source>
</evidence>
<feature type="chain" id="PRO_5046090923" evidence="12">
    <location>
        <begin position="41"/>
        <end position="717"/>
    </location>
</feature>
<dbReference type="PROSITE" id="PS52016">
    <property type="entry name" value="TONB_DEPENDENT_REC_3"/>
    <property type="match status" value="1"/>
</dbReference>
<dbReference type="InterPro" id="IPR036942">
    <property type="entry name" value="Beta-barrel_TonB_sf"/>
</dbReference>
<sequence length="717" mass="78289">MRIILICVHNKRKIMLPPNTSLRLTPFALAATLLCGVAHAGPDAPEEAAAETKMQTVVVEGAAENGYTAPASNSSTRLNLSLRETPQAVSVVTRAFMDDFRLDSVNDMLTNTAGVTVERIETDRTYYTARGFDITNFQYDGIGIPFVYGNVYGNLDTSLYERIDIVRGANGLMSGVGNPSATVNFIRKRPTQALQASAALTYGTWSKKRFDGDVSGSLNEAGTIRGRLVAAYEDSDSYLDRYSNDRKVIYGVIEADLTPDTLLTVGHTAQIGNVNGALWGALPLYYTDLTPTNYDVGTSTATDWAHTRNEYQQTFVELKQRLGAGWTAQATLSRNTFKTRGKMFYVYGTPDRTTGLGLYAYPSRYDADNKQTLFDASVNGKFNLAGREHELSFGANWSKSTLDDISYYGQGIGTPLPALETWGGAFPEPAFDASVDGSAYTDKRKSIFGVARFNVADQLKLITGFTTTKADSDGLSYGVAKSRSATKTTPYLGLTYDILPNVTAYGSYSEIFSPQSETDIAGNTLAPMEGKNAELGIKSDWFNRRLNTSAALFRTKQTNIAEQAGIAGTKAYYRGIDAESKGVELEASGELAKGLQTSANFTVLSIEDPAGAAARTYLPRRTLRLSATYRLPTLPLTVGVGAKWQDDIHRNEADGAAIRQSAYTVLGLMARYDINRQLSLAVNVNNVTDKKYLTSLYWSQSYYAAPRNASVTLNWKY</sequence>
<dbReference type="InterPro" id="IPR039426">
    <property type="entry name" value="TonB-dep_rcpt-like"/>
</dbReference>
<evidence type="ECO:0000256" key="10">
    <source>
        <dbReference type="PROSITE-ProRule" id="PRU01360"/>
    </source>
</evidence>
<evidence type="ECO:0000256" key="1">
    <source>
        <dbReference type="ARBA" id="ARBA00004571"/>
    </source>
</evidence>
<dbReference type="Pfam" id="PF07715">
    <property type="entry name" value="Plug"/>
    <property type="match status" value="1"/>
</dbReference>
<evidence type="ECO:0000256" key="9">
    <source>
        <dbReference type="ARBA" id="ARBA00023237"/>
    </source>
</evidence>
<evidence type="ECO:0000256" key="7">
    <source>
        <dbReference type="ARBA" id="ARBA00023136"/>
    </source>
</evidence>
<feature type="signal peptide" evidence="12">
    <location>
        <begin position="1"/>
        <end position="40"/>
    </location>
</feature>
<dbReference type="InterPro" id="IPR037066">
    <property type="entry name" value="Plug_dom_sf"/>
</dbReference>
<evidence type="ECO:0000313" key="16">
    <source>
        <dbReference type="Proteomes" id="UP000437862"/>
    </source>
</evidence>
<reference evidence="15 16" key="1">
    <citation type="submission" date="2019-12" db="EMBL/GenBank/DDBJ databases">
        <title>Draft Genome Sequences of Six Type Strains of the Genus Massilia.</title>
        <authorList>
            <person name="Miess H."/>
            <person name="Frediansyah A."/>
            <person name="Goeker M."/>
            <person name="Gross H."/>
        </authorList>
    </citation>
    <scope>NUCLEOTIDE SEQUENCE [LARGE SCALE GENOMIC DNA]</scope>
    <source>
        <strain evidence="15 16">DSM 26639</strain>
    </source>
</reference>
<evidence type="ECO:0000259" key="13">
    <source>
        <dbReference type="Pfam" id="PF00593"/>
    </source>
</evidence>
<proteinExistence type="inferred from homology"/>
<keyword evidence="7 10" id="KW-0472">Membrane</keyword>
<keyword evidence="3 10" id="KW-0813">Transport</keyword>
<gene>
    <name evidence="15" type="ORF">GO485_20855</name>
</gene>
<dbReference type="Pfam" id="PF00593">
    <property type="entry name" value="TonB_dep_Rec_b-barrel"/>
    <property type="match status" value="1"/>
</dbReference>
<dbReference type="InterPro" id="IPR000531">
    <property type="entry name" value="Beta-barrel_TonB"/>
</dbReference>
<comment type="similarity">
    <text evidence="2 10 11">Belongs to the TonB-dependent receptor family.</text>
</comment>
<evidence type="ECO:0000256" key="6">
    <source>
        <dbReference type="ARBA" id="ARBA00023077"/>
    </source>
</evidence>
<feature type="domain" description="TonB-dependent receptor plug" evidence="14">
    <location>
        <begin position="82"/>
        <end position="180"/>
    </location>
</feature>
<evidence type="ECO:0000256" key="11">
    <source>
        <dbReference type="RuleBase" id="RU003357"/>
    </source>
</evidence>
<keyword evidence="16" id="KW-1185">Reference proteome</keyword>
<keyword evidence="8 15" id="KW-0675">Receptor</keyword>
<dbReference type="InterPro" id="IPR012910">
    <property type="entry name" value="Plug_dom"/>
</dbReference>